<dbReference type="Proteomes" id="UP000639643">
    <property type="component" value="Unassembled WGS sequence"/>
</dbReference>
<accession>A0A8H6NTP1</accession>
<gene>
    <name evidence="1" type="ORF">CMUS01_03243</name>
</gene>
<evidence type="ECO:0000313" key="2">
    <source>
        <dbReference type="Proteomes" id="UP000639643"/>
    </source>
</evidence>
<name>A0A8H6NTP1_9PEZI</name>
<proteinExistence type="predicted"/>
<sequence>MLKLAGAREGPMKAGGKTLRHQPVLRFKALVREKWNFFTINGSSHLITPARRPSLHVQPSEPLSATTDWTGVMRWEGDGGTDGIGLFIDGILPTCASVYTNLSMNEAHPPT</sequence>
<reference evidence="1" key="1">
    <citation type="journal article" date="2020" name="Phytopathology">
        <title>Genome Sequence Resources of Colletotrichum truncatum, C. plurivorum, C. musicola, and C. sojae: Four Species Pathogenic to Soybean (Glycine max).</title>
        <authorList>
            <person name="Rogerio F."/>
            <person name="Boufleur T.R."/>
            <person name="Ciampi-Guillardi M."/>
            <person name="Sukno S.A."/>
            <person name="Thon M.R."/>
            <person name="Massola Junior N.S."/>
            <person name="Baroncelli R."/>
        </authorList>
    </citation>
    <scope>NUCLEOTIDE SEQUENCE</scope>
    <source>
        <strain evidence="1">LFN0074</strain>
    </source>
</reference>
<protein>
    <submittedName>
        <fullName evidence="1">Uncharacterized protein</fullName>
    </submittedName>
</protein>
<dbReference type="EMBL" id="WIGM01000076">
    <property type="protein sequence ID" value="KAF6842298.1"/>
    <property type="molecule type" value="Genomic_DNA"/>
</dbReference>
<organism evidence="1 2">
    <name type="scientific">Colletotrichum musicola</name>
    <dbReference type="NCBI Taxonomy" id="2175873"/>
    <lineage>
        <taxon>Eukaryota</taxon>
        <taxon>Fungi</taxon>
        <taxon>Dikarya</taxon>
        <taxon>Ascomycota</taxon>
        <taxon>Pezizomycotina</taxon>
        <taxon>Sordariomycetes</taxon>
        <taxon>Hypocreomycetidae</taxon>
        <taxon>Glomerellales</taxon>
        <taxon>Glomerellaceae</taxon>
        <taxon>Colletotrichum</taxon>
        <taxon>Colletotrichum orchidearum species complex</taxon>
    </lineage>
</organism>
<dbReference type="AlphaFoldDB" id="A0A8H6NTP1"/>
<comment type="caution">
    <text evidence="1">The sequence shown here is derived from an EMBL/GenBank/DDBJ whole genome shotgun (WGS) entry which is preliminary data.</text>
</comment>
<keyword evidence="2" id="KW-1185">Reference proteome</keyword>
<evidence type="ECO:0000313" key="1">
    <source>
        <dbReference type="EMBL" id="KAF6842298.1"/>
    </source>
</evidence>